<protein>
    <submittedName>
        <fullName evidence="9">Sugar ABC transporter permease</fullName>
    </submittedName>
</protein>
<dbReference type="PANTHER" id="PTHR43227:SF11">
    <property type="entry name" value="BLL4140 PROTEIN"/>
    <property type="match status" value="1"/>
</dbReference>
<evidence type="ECO:0000256" key="3">
    <source>
        <dbReference type="ARBA" id="ARBA00022475"/>
    </source>
</evidence>
<dbReference type="AlphaFoldDB" id="A0AA97H444"/>
<reference evidence="9 10" key="1">
    <citation type="submission" date="2024-06" db="EMBL/GenBank/DDBJ databases">
        <title>Caproicibacterium argilliputei sp. nov, a novel caproic acid producing anaerobic bacterium isolated from pit mud.</title>
        <authorList>
            <person name="Xia S."/>
        </authorList>
    </citation>
    <scope>NUCLEOTIDE SEQUENCE [LARGE SCALE GENOMIC DNA]</scope>
    <source>
        <strain evidence="9 10">ZCY20-5</strain>
    </source>
</reference>
<keyword evidence="2 7" id="KW-0813">Transport</keyword>
<dbReference type="SUPFAM" id="SSF161098">
    <property type="entry name" value="MetI-like"/>
    <property type="match status" value="1"/>
</dbReference>
<feature type="transmembrane region" description="Helical" evidence="7">
    <location>
        <begin position="12"/>
        <end position="37"/>
    </location>
</feature>
<feature type="transmembrane region" description="Helical" evidence="7">
    <location>
        <begin position="144"/>
        <end position="167"/>
    </location>
</feature>
<dbReference type="Gene3D" id="1.10.3720.10">
    <property type="entry name" value="MetI-like"/>
    <property type="match status" value="1"/>
</dbReference>
<dbReference type="Pfam" id="PF00528">
    <property type="entry name" value="BPD_transp_1"/>
    <property type="match status" value="1"/>
</dbReference>
<evidence type="ECO:0000256" key="6">
    <source>
        <dbReference type="ARBA" id="ARBA00023136"/>
    </source>
</evidence>
<dbReference type="GO" id="GO:0055085">
    <property type="term" value="P:transmembrane transport"/>
    <property type="evidence" value="ECO:0007669"/>
    <property type="project" value="InterPro"/>
</dbReference>
<sequence>MQKTLRRYWAVFTLPTLVCFVIAFLIPFIMGCGLSFAQFTTVTDARFNGFSNYIRAFSGDANFLAALGRTVVFTIACVVLINLFGFFLALMLTRKMRATSVFRTIFFMPNLIGGIVLGYIWQLIFNGVLAKYELTLTSDGKYGILGLIILMCWQMTGYMMVIYIAGLQNVSPDLLEAAQIDGATAWQTLIHVKIPMVMPAITICMFMTLTNSFKLFDQNLALTNGAPGNDSALVALDIYKTFYSRPGFEGVGQAKAVVFTVIVAAIAMLQLRLTRGKEVEN</sequence>
<name>A0AA97H444_9FIRM</name>
<dbReference type="PROSITE" id="PS51257">
    <property type="entry name" value="PROKAR_LIPOPROTEIN"/>
    <property type="match status" value="1"/>
</dbReference>
<keyword evidence="3" id="KW-1003">Cell membrane</keyword>
<feature type="transmembrane region" description="Helical" evidence="7">
    <location>
        <begin position="104"/>
        <end position="124"/>
    </location>
</feature>
<feature type="domain" description="ABC transmembrane type-1" evidence="8">
    <location>
        <begin position="67"/>
        <end position="270"/>
    </location>
</feature>
<evidence type="ECO:0000256" key="1">
    <source>
        <dbReference type="ARBA" id="ARBA00004651"/>
    </source>
</evidence>
<reference evidence="10" key="2">
    <citation type="submission" date="2024-06" db="EMBL/GenBank/DDBJ databases">
        <title>Caproicibacterium argilliputei sp. nov, a novel caproic acid producing anaerobic bacterium isolated from pit mud.</title>
        <authorList>
            <person name="Zeng C."/>
        </authorList>
    </citation>
    <scope>NUCLEOTIDE SEQUENCE [LARGE SCALE GENOMIC DNA]</scope>
    <source>
        <strain evidence="10">ZCY20-5</strain>
    </source>
</reference>
<keyword evidence="5 7" id="KW-1133">Transmembrane helix</keyword>
<dbReference type="PROSITE" id="PS50928">
    <property type="entry name" value="ABC_TM1"/>
    <property type="match status" value="1"/>
</dbReference>
<evidence type="ECO:0000256" key="4">
    <source>
        <dbReference type="ARBA" id="ARBA00022692"/>
    </source>
</evidence>
<evidence type="ECO:0000313" key="10">
    <source>
        <dbReference type="Proteomes" id="UP001300604"/>
    </source>
</evidence>
<dbReference type="InterPro" id="IPR000515">
    <property type="entry name" value="MetI-like"/>
</dbReference>
<proteinExistence type="inferred from homology"/>
<feature type="transmembrane region" description="Helical" evidence="7">
    <location>
        <begin position="71"/>
        <end position="92"/>
    </location>
</feature>
<dbReference type="InterPro" id="IPR035906">
    <property type="entry name" value="MetI-like_sf"/>
</dbReference>
<keyword evidence="6 7" id="KW-0472">Membrane</keyword>
<feature type="transmembrane region" description="Helical" evidence="7">
    <location>
        <begin position="188"/>
        <end position="209"/>
    </location>
</feature>
<keyword evidence="4 7" id="KW-0812">Transmembrane</keyword>
<reference evidence="10" key="3">
    <citation type="submission" date="2024-06" db="EMBL/GenBank/DDBJ databases">
        <authorList>
            <person name="Zeng C."/>
        </authorList>
    </citation>
    <scope>NUCLEOTIDE SEQUENCE [LARGE SCALE GENOMIC DNA]</scope>
    <source>
        <strain evidence="10">ZCY20-5</strain>
    </source>
</reference>
<gene>
    <name evidence="9" type="ORF">PXC00_03760</name>
</gene>
<dbReference type="CDD" id="cd06261">
    <property type="entry name" value="TM_PBP2"/>
    <property type="match status" value="1"/>
</dbReference>
<accession>A0AA97H444</accession>
<dbReference type="PANTHER" id="PTHR43227">
    <property type="entry name" value="BLL4140 PROTEIN"/>
    <property type="match status" value="1"/>
</dbReference>
<dbReference type="GO" id="GO:0005886">
    <property type="term" value="C:plasma membrane"/>
    <property type="evidence" value="ECO:0007669"/>
    <property type="project" value="UniProtKB-SubCell"/>
</dbReference>
<dbReference type="Proteomes" id="UP001300604">
    <property type="component" value="Chromosome"/>
</dbReference>
<evidence type="ECO:0000256" key="2">
    <source>
        <dbReference type="ARBA" id="ARBA00022448"/>
    </source>
</evidence>
<organism evidence="9 10">
    <name type="scientific">Caproicibacterium argilliputei</name>
    <dbReference type="NCBI Taxonomy" id="3030016"/>
    <lineage>
        <taxon>Bacteria</taxon>
        <taxon>Bacillati</taxon>
        <taxon>Bacillota</taxon>
        <taxon>Clostridia</taxon>
        <taxon>Eubacteriales</taxon>
        <taxon>Oscillospiraceae</taxon>
        <taxon>Caproicibacterium</taxon>
    </lineage>
</organism>
<evidence type="ECO:0000256" key="7">
    <source>
        <dbReference type="RuleBase" id="RU363032"/>
    </source>
</evidence>
<feature type="transmembrane region" description="Helical" evidence="7">
    <location>
        <begin position="252"/>
        <end position="271"/>
    </location>
</feature>
<dbReference type="EMBL" id="CP135996">
    <property type="protein sequence ID" value="WOC33003.1"/>
    <property type="molecule type" value="Genomic_DNA"/>
</dbReference>
<dbReference type="RefSeq" id="WP_275845963.1">
    <property type="nucleotide sequence ID" value="NZ_CP135996.1"/>
</dbReference>
<keyword evidence="10" id="KW-1185">Reference proteome</keyword>
<comment type="subcellular location">
    <subcellularLocation>
        <location evidence="1 7">Cell membrane</location>
        <topology evidence="1 7">Multi-pass membrane protein</topology>
    </subcellularLocation>
</comment>
<evidence type="ECO:0000259" key="8">
    <source>
        <dbReference type="PROSITE" id="PS50928"/>
    </source>
</evidence>
<comment type="similarity">
    <text evidence="7">Belongs to the binding-protein-dependent transport system permease family.</text>
</comment>
<evidence type="ECO:0000256" key="5">
    <source>
        <dbReference type="ARBA" id="ARBA00022989"/>
    </source>
</evidence>
<evidence type="ECO:0000313" key="9">
    <source>
        <dbReference type="EMBL" id="WOC33003.1"/>
    </source>
</evidence>
<dbReference type="KEGG" id="carl:PXC00_03760"/>
<dbReference type="InterPro" id="IPR050809">
    <property type="entry name" value="UgpAE/MalFG_permease"/>
</dbReference>